<dbReference type="Gene3D" id="2.70.150.10">
    <property type="entry name" value="Calcium-transporting ATPase, cytoplasmic transduction domain A"/>
    <property type="match status" value="1"/>
</dbReference>
<dbReference type="InterPro" id="IPR023298">
    <property type="entry name" value="ATPase_P-typ_TM_dom_sf"/>
</dbReference>
<keyword evidence="7" id="KW-1185">Reference proteome</keyword>
<feature type="transmembrane region" description="Helical" evidence="3">
    <location>
        <begin position="177"/>
        <end position="197"/>
    </location>
</feature>
<sequence length="310" mass="33892">MATSLSYHDGCLHGDNDGGDDGDDDGNGWEDADRYGHGYMLMALTMEMPTAIAMCARCLQMLCCGWARRRVDVESAQYAAEFGLIETEAGIPPAVEAHFGILPDQISKLAEDGDIEGLRLLGGVKGVAAGLKVDLENGLPEMAEDTWRRIQVYGTNTFPSKELRSFFSYVVESFQDLTLIILSLCAIASLVLHMVSVSVKEGWYDGVGIAFAVIIVVVVSSTVDYQQDRAFQALNKEKQRIPVNVVRRGKRTKVIIFDLLVGDIVYLDIGDQVPADGLLISGHSLLIDELLMKLMLMLFSIPACIRAAEP</sequence>
<organism evidence="6 7">
    <name type="scientific">Chara braunii</name>
    <name type="common">Braun's stonewort</name>
    <dbReference type="NCBI Taxonomy" id="69332"/>
    <lineage>
        <taxon>Eukaryota</taxon>
        <taxon>Viridiplantae</taxon>
        <taxon>Streptophyta</taxon>
        <taxon>Charophyceae</taxon>
        <taxon>Charales</taxon>
        <taxon>Characeae</taxon>
        <taxon>Chara</taxon>
    </lineage>
</organism>
<keyword evidence="3" id="KW-0812">Transmembrane</keyword>
<dbReference type="Proteomes" id="UP000265515">
    <property type="component" value="Unassembled WGS sequence"/>
</dbReference>
<dbReference type="GO" id="GO:0005886">
    <property type="term" value="C:plasma membrane"/>
    <property type="evidence" value="ECO:0007669"/>
    <property type="project" value="TreeGrafter"/>
</dbReference>
<evidence type="ECO:0000313" key="6">
    <source>
        <dbReference type="EMBL" id="GBG81496.1"/>
    </source>
</evidence>
<comment type="subcellular location">
    <subcellularLocation>
        <location evidence="1">Endomembrane system</location>
        <topology evidence="1">Multi-pass membrane protein</topology>
    </subcellularLocation>
</comment>
<dbReference type="OMA" id="HEAINHI"/>
<protein>
    <submittedName>
        <fullName evidence="6">Uncharacterized protein</fullName>
    </submittedName>
</protein>
<proteinExistence type="predicted"/>
<name>A0A388LGR6_CHABU</name>
<dbReference type="Pfam" id="PF00690">
    <property type="entry name" value="Cation_ATPase_N"/>
    <property type="match status" value="1"/>
</dbReference>
<keyword evidence="3" id="KW-1133">Transmembrane helix</keyword>
<accession>A0A388LGR6</accession>
<evidence type="ECO:0000256" key="1">
    <source>
        <dbReference type="ARBA" id="ARBA00004127"/>
    </source>
</evidence>
<dbReference type="Gene3D" id="1.20.1110.10">
    <property type="entry name" value="Calcium-transporting ATPase, transmembrane domain"/>
    <property type="match status" value="1"/>
</dbReference>
<dbReference type="GO" id="GO:0012505">
    <property type="term" value="C:endomembrane system"/>
    <property type="evidence" value="ECO:0007669"/>
    <property type="project" value="UniProtKB-SubCell"/>
</dbReference>
<dbReference type="Gramene" id="GBG81496">
    <property type="protein sequence ID" value="GBG81496"/>
    <property type="gene ID" value="CBR_g32485"/>
</dbReference>
<dbReference type="PANTHER" id="PTHR24093">
    <property type="entry name" value="CATION TRANSPORTING ATPASE"/>
    <property type="match status" value="1"/>
</dbReference>
<evidence type="ECO:0000256" key="2">
    <source>
        <dbReference type="ARBA" id="ARBA00022842"/>
    </source>
</evidence>
<dbReference type="InterPro" id="IPR004014">
    <property type="entry name" value="ATPase_P-typ_cation-transptr_N"/>
</dbReference>
<evidence type="ECO:0000259" key="5">
    <source>
        <dbReference type="Pfam" id="PF00690"/>
    </source>
</evidence>
<feature type="domain" description="P-type ATPase A" evidence="4">
    <location>
        <begin position="241"/>
        <end position="289"/>
    </location>
</feature>
<evidence type="ECO:0000256" key="3">
    <source>
        <dbReference type="SAM" id="Phobius"/>
    </source>
</evidence>
<dbReference type="Pfam" id="PF00122">
    <property type="entry name" value="E1-E2_ATPase"/>
    <property type="match status" value="1"/>
</dbReference>
<evidence type="ECO:0000259" key="4">
    <source>
        <dbReference type="Pfam" id="PF00122"/>
    </source>
</evidence>
<dbReference type="GO" id="GO:0005388">
    <property type="term" value="F:P-type calcium transporter activity"/>
    <property type="evidence" value="ECO:0007669"/>
    <property type="project" value="TreeGrafter"/>
</dbReference>
<dbReference type="PANTHER" id="PTHR24093:SF369">
    <property type="entry name" value="CALCIUM-TRANSPORTING ATPASE"/>
    <property type="match status" value="1"/>
</dbReference>
<dbReference type="STRING" id="69332.A0A388LGR6"/>
<evidence type="ECO:0000313" key="7">
    <source>
        <dbReference type="Proteomes" id="UP000265515"/>
    </source>
</evidence>
<keyword evidence="2" id="KW-0460">Magnesium</keyword>
<keyword evidence="3" id="KW-0472">Membrane</keyword>
<dbReference type="InterPro" id="IPR059000">
    <property type="entry name" value="ATPase_P-type_domA"/>
</dbReference>
<dbReference type="OrthoDB" id="3352408at2759"/>
<feature type="domain" description="Cation-transporting P-type ATPase N-terminal" evidence="5">
    <location>
        <begin position="122"/>
        <end position="189"/>
    </location>
</feature>
<comment type="caution">
    <text evidence="6">The sequence shown here is derived from an EMBL/GenBank/DDBJ whole genome shotgun (WGS) entry which is preliminary data.</text>
</comment>
<feature type="transmembrane region" description="Helical" evidence="3">
    <location>
        <begin position="39"/>
        <end position="59"/>
    </location>
</feature>
<dbReference type="EMBL" id="BFEA01000376">
    <property type="protein sequence ID" value="GBG81496.1"/>
    <property type="molecule type" value="Genomic_DNA"/>
</dbReference>
<dbReference type="SUPFAM" id="SSF81665">
    <property type="entry name" value="Calcium ATPase, transmembrane domain M"/>
    <property type="match status" value="1"/>
</dbReference>
<reference evidence="6 7" key="1">
    <citation type="journal article" date="2018" name="Cell">
        <title>The Chara Genome: Secondary Complexity and Implications for Plant Terrestrialization.</title>
        <authorList>
            <person name="Nishiyama T."/>
            <person name="Sakayama H."/>
            <person name="Vries J.D."/>
            <person name="Buschmann H."/>
            <person name="Saint-Marcoux D."/>
            <person name="Ullrich K.K."/>
            <person name="Haas F.B."/>
            <person name="Vanderstraeten L."/>
            <person name="Becker D."/>
            <person name="Lang D."/>
            <person name="Vosolsobe S."/>
            <person name="Rombauts S."/>
            <person name="Wilhelmsson P.K.I."/>
            <person name="Janitza P."/>
            <person name="Kern R."/>
            <person name="Heyl A."/>
            <person name="Rumpler F."/>
            <person name="Villalobos L.I.A.C."/>
            <person name="Clay J.M."/>
            <person name="Skokan R."/>
            <person name="Toyoda A."/>
            <person name="Suzuki Y."/>
            <person name="Kagoshima H."/>
            <person name="Schijlen E."/>
            <person name="Tajeshwar N."/>
            <person name="Catarino B."/>
            <person name="Hetherington A.J."/>
            <person name="Saltykova A."/>
            <person name="Bonnot C."/>
            <person name="Breuninger H."/>
            <person name="Symeonidi A."/>
            <person name="Radhakrishnan G.V."/>
            <person name="Van Nieuwerburgh F."/>
            <person name="Deforce D."/>
            <person name="Chang C."/>
            <person name="Karol K.G."/>
            <person name="Hedrich R."/>
            <person name="Ulvskov P."/>
            <person name="Glockner G."/>
            <person name="Delwiche C.F."/>
            <person name="Petrasek J."/>
            <person name="Van de Peer Y."/>
            <person name="Friml J."/>
            <person name="Beilby M."/>
            <person name="Dolan L."/>
            <person name="Kohara Y."/>
            <person name="Sugano S."/>
            <person name="Fujiyama A."/>
            <person name="Delaux P.-M."/>
            <person name="Quint M."/>
            <person name="TheiBen G."/>
            <person name="Hagemann M."/>
            <person name="Harholt J."/>
            <person name="Dunand C."/>
            <person name="Zachgo S."/>
            <person name="Langdale J."/>
            <person name="Maumus F."/>
            <person name="Straeten D.V.D."/>
            <person name="Gould S.B."/>
            <person name="Rensing S.A."/>
        </authorList>
    </citation>
    <scope>NUCLEOTIDE SEQUENCE [LARGE SCALE GENOMIC DNA]</scope>
    <source>
        <strain evidence="6 7">S276</strain>
    </source>
</reference>
<gene>
    <name evidence="6" type="ORF">CBR_g32485</name>
</gene>
<dbReference type="AlphaFoldDB" id="A0A388LGR6"/>
<dbReference type="SUPFAM" id="SSF81653">
    <property type="entry name" value="Calcium ATPase, transduction domain A"/>
    <property type="match status" value="1"/>
</dbReference>
<feature type="transmembrane region" description="Helical" evidence="3">
    <location>
        <begin position="203"/>
        <end position="223"/>
    </location>
</feature>
<dbReference type="InterPro" id="IPR008250">
    <property type="entry name" value="ATPase_P-typ_transduc_dom_A_sf"/>
</dbReference>